<dbReference type="Pfam" id="PF13401">
    <property type="entry name" value="AAA_22"/>
    <property type="match status" value="1"/>
</dbReference>
<dbReference type="Proteomes" id="UP000045285">
    <property type="component" value="Unassembled WGS sequence"/>
</dbReference>
<evidence type="ECO:0000313" key="3">
    <source>
        <dbReference type="Proteomes" id="UP000045285"/>
    </source>
</evidence>
<dbReference type="AlphaFoldDB" id="A0A090EYT5"/>
<keyword evidence="3" id="KW-1185">Reference proteome</keyword>
<proteinExistence type="predicted"/>
<organism evidence="2 3">
    <name type="scientific">Mesorhizobium plurifarium</name>
    <dbReference type="NCBI Taxonomy" id="69974"/>
    <lineage>
        <taxon>Bacteria</taxon>
        <taxon>Pseudomonadati</taxon>
        <taxon>Pseudomonadota</taxon>
        <taxon>Alphaproteobacteria</taxon>
        <taxon>Hyphomicrobiales</taxon>
        <taxon>Phyllobacteriaceae</taxon>
        <taxon>Mesorhizobium</taxon>
    </lineage>
</organism>
<gene>
    <name evidence="2" type="ORF">MPL3356_110410</name>
</gene>
<feature type="domain" description="ORC1/DEAH AAA+ ATPase" evidence="1">
    <location>
        <begin position="27"/>
        <end position="136"/>
    </location>
</feature>
<evidence type="ECO:0000259" key="1">
    <source>
        <dbReference type="Pfam" id="PF13401"/>
    </source>
</evidence>
<name>A0A090EYT5_MESPL</name>
<protein>
    <recommendedName>
        <fullName evidence="1">ORC1/DEAH AAA+ ATPase domain-containing protein</fullName>
    </recommendedName>
</protein>
<evidence type="ECO:0000313" key="2">
    <source>
        <dbReference type="EMBL" id="CDX12255.1"/>
    </source>
</evidence>
<dbReference type="InterPro" id="IPR049945">
    <property type="entry name" value="AAA_22"/>
</dbReference>
<sequence>MTMFVETRAALTVRAAFDTAVKMRYPVLAVGKAGLGKTVALNWIAAQSGAAYCEVAQHTKAIRPMFLMLHDAYGVQKDSKHTYDLAKDCMNFLGSRYGPTRPLLVDEYQNFTPTVLRELLHLQEHCGFALLLAGNTHRLAGTRRDTHAVDQIESRIGMRFEIGQPTREDCARIGAEHNVEGADAYEAIATYGQNTSLRALCHLLQNCAAATSGHVSIRLPRIETMLRGMSCGSDALKLLHERRNDCAHDVSGPT</sequence>
<dbReference type="EMBL" id="CCMZ01000003">
    <property type="protein sequence ID" value="CDX12255.1"/>
    <property type="molecule type" value="Genomic_DNA"/>
</dbReference>
<accession>A0A090EYT5</accession>
<dbReference type="InterPro" id="IPR027417">
    <property type="entry name" value="P-loop_NTPase"/>
</dbReference>
<reference evidence="3" key="1">
    <citation type="submission" date="2014-08" db="EMBL/GenBank/DDBJ databases">
        <authorList>
            <person name="Moulin L."/>
        </authorList>
    </citation>
    <scope>NUCLEOTIDE SEQUENCE [LARGE SCALE GENOMIC DNA]</scope>
</reference>
<dbReference type="Gene3D" id="3.40.50.300">
    <property type="entry name" value="P-loop containing nucleotide triphosphate hydrolases"/>
    <property type="match status" value="1"/>
</dbReference>
<dbReference type="SUPFAM" id="SSF52540">
    <property type="entry name" value="P-loop containing nucleoside triphosphate hydrolases"/>
    <property type="match status" value="1"/>
</dbReference>
<dbReference type="GO" id="GO:0016887">
    <property type="term" value="F:ATP hydrolysis activity"/>
    <property type="evidence" value="ECO:0007669"/>
    <property type="project" value="InterPro"/>
</dbReference>